<dbReference type="RefSeq" id="WP_190419013.1">
    <property type="nucleotide sequence ID" value="NZ_JAMPKK010000005.1"/>
</dbReference>
<dbReference type="NCBIfam" id="TIGR02464">
    <property type="entry name" value="ribofla_fusion"/>
    <property type="match status" value="1"/>
</dbReference>
<comment type="caution">
    <text evidence="4">The sequence shown here is derived from an EMBL/GenBank/DDBJ whole genome shotgun (WGS) entry which is preliminary data.</text>
</comment>
<gene>
    <name evidence="4" type="ORF">NDI37_04120</name>
</gene>
<sequence length="149" mass="17293">MTIYFYKVDDPYGCFSNFSPHCIHLLGQDWATVEHYYQAQKFVGTKDEALILEIASAKTPMQAATLGRDRTRHIRPDWESLKTEIMREAVLIKFLTHLDIQSILLSTGDRLLVEDSQIDYYWGCGKDKTGQNHLGKILMSVRQEIRQRL</sequence>
<accession>A0ABV0JJP2</accession>
<proteinExistence type="predicted"/>
<organism evidence="4 5">
    <name type="scientific">Funiculus sociatus GB2-A5</name>
    <dbReference type="NCBI Taxonomy" id="2933946"/>
    <lineage>
        <taxon>Bacteria</taxon>
        <taxon>Bacillati</taxon>
        <taxon>Cyanobacteriota</taxon>
        <taxon>Cyanophyceae</taxon>
        <taxon>Coleofasciculales</taxon>
        <taxon>Coleofasciculaceae</taxon>
        <taxon>Funiculus</taxon>
    </lineage>
</organism>
<evidence type="ECO:0000256" key="1">
    <source>
        <dbReference type="ARBA" id="ARBA00000022"/>
    </source>
</evidence>
<feature type="domain" description="NADAR" evidence="3">
    <location>
        <begin position="4"/>
        <end position="146"/>
    </location>
</feature>
<reference evidence="4 5" key="1">
    <citation type="submission" date="2022-04" db="EMBL/GenBank/DDBJ databases">
        <title>Positive selection, recombination, and allopatry shape intraspecific diversity of widespread and dominant cyanobacteria.</title>
        <authorList>
            <person name="Wei J."/>
            <person name="Shu W."/>
            <person name="Hu C."/>
        </authorList>
    </citation>
    <scope>NUCLEOTIDE SEQUENCE [LARGE SCALE GENOMIC DNA]</scope>
    <source>
        <strain evidence="4 5">GB2-A5</strain>
    </source>
</reference>
<dbReference type="InterPro" id="IPR012816">
    <property type="entry name" value="NADAR"/>
</dbReference>
<dbReference type="CDD" id="cd15457">
    <property type="entry name" value="NADAR"/>
    <property type="match status" value="1"/>
</dbReference>
<dbReference type="Gene3D" id="1.10.357.40">
    <property type="entry name" value="YbiA-like"/>
    <property type="match status" value="1"/>
</dbReference>
<dbReference type="InterPro" id="IPR037238">
    <property type="entry name" value="YbiA-like_sf"/>
</dbReference>
<dbReference type="SUPFAM" id="SSF143990">
    <property type="entry name" value="YbiA-like"/>
    <property type="match status" value="1"/>
</dbReference>
<dbReference type="Proteomes" id="UP001442494">
    <property type="component" value="Unassembled WGS sequence"/>
</dbReference>
<name>A0ABV0JJP2_9CYAN</name>
<evidence type="ECO:0000313" key="5">
    <source>
        <dbReference type="Proteomes" id="UP001442494"/>
    </source>
</evidence>
<evidence type="ECO:0000256" key="2">
    <source>
        <dbReference type="ARBA" id="ARBA00000751"/>
    </source>
</evidence>
<keyword evidence="5" id="KW-1185">Reference proteome</keyword>
<comment type="catalytic activity">
    <reaction evidence="2">
        <text>2,5-diamino-6-hydroxy-4-(5-phosphoribosylamino)-pyrimidine + H2O = 2,5,6-triamino-4-hydroxypyrimidine + D-ribose 5-phosphate</text>
        <dbReference type="Rhea" id="RHEA:23436"/>
        <dbReference type="ChEBI" id="CHEBI:15377"/>
        <dbReference type="ChEBI" id="CHEBI:58614"/>
        <dbReference type="ChEBI" id="CHEBI:78346"/>
        <dbReference type="ChEBI" id="CHEBI:137796"/>
    </reaction>
</comment>
<dbReference type="EMBL" id="JAMPKK010000005">
    <property type="protein sequence ID" value="MEP0863653.1"/>
    <property type="molecule type" value="Genomic_DNA"/>
</dbReference>
<comment type="catalytic activity">
    <reaction evidence="1">
        <text>5-amino-6-(5-phospho-D-ribosylamino)uracil + H2O = 5,6-diaminouracil + D-ribose 5-phosphate</text>
        <dbReference type="Rhea" id="RHEA:55020"/>
        <dbReference type="ChEBI" id="CHEBI:15377"/>
        <dbReference type="ChEBI" id="CHEBI:46252"/>
        <dbReference type="ChEBI" id="CHEBI:58453"/>
        <dbReference type="ChEBI" id="CHEBI:78346"/>
    </reaction>
</comment>
<evidence type="ECO:0000259" key="3">
    <source>
        <dbReference type="Pfam" id="PF08719"/>
    </source>
</evidence>
<dbReference type="Pfam" id="PF08719">
    <property type="entry name" value="NADAR"/>
    <property type="match status" value="1"/>
</dbReference>
<protein>
    <submittedName>
        <fullName evidence="4">NADAR domain-containing protein</fullName>
    </submittedName>
</protein>
<evidence type="ECO:0000313" key="4">
    <source>
        <dbReference type="EMBL" id="MEP0863653.1"/>
    </source>
</evidence>